<accession>X0YPG4</accession>
<proteinExistence type="predicted"/>
<evidence type="ECO:0008006" key="2">
    <source>
        <dbReference type="Google" id="ProtNLM"/>
    </source>
</evidence>
<organism evidence="1">
    <name type="scientific">marine sediment metagenome</name>
    <dbReference type="NCBI Taxonomy" id="412755"/>
    <lineage>
        <taxon>unclassified sequences</taxon>
        <taxon>metagenomes</taxon>
        <taxon>ecological metagenomes</taxon>
    </lineage>
</organism>
<protein>
    <recommendedName>
        <fullName evidence="2">Zinc ribbon domain-containing protein</fullName>
    </recommendedName>
</protein>
<dbReference type="AlphaFoldDB" id="X0YPG4"/>
<dbReference type="EMBL" id="BART01003548">
    <property type="protein sequence ID" value="GAG58154.1"/>
    <property type="molecule type" value="Genomic_DNA"/>
</dbReference>
<evidence type="ECO:0000313" key="1">
    <source>
        <dbReference type="EMBL" id="GAG58154.1"/>
    </source>
</evidence>
<sequence>MTFETKEQVLEKILTQKKPICPHCNTEMNIWEVPPFAFSDGLGWGVPYLFICFNDECPPYMQGWDDMMENYAHNASVRCLCYPGKENFQYIPVFSPMGAKGQIIDDQVLVEQEMLKEKIKKGFSILTDAYIAKDAVTVVRILLDATEPQRVRLKAAEMIGDIAELEAIELLKSAKFGNEIIQKKVDESVDMIHERYFTRECPFCAEIIKKRAKICKHCGLEVAGK</sequence>
<name>X0YPG4_9ZZZZ</name>
<gene>
    <name evidence="1" type="ORF">S01H4_09678</name>
</gene>
<comment type="caution">
    <text evidence="1">The sequence shown here is derived from an EMBL/GenBank/DDBJ whole genome shotgun (WGS) entry which is preliminary data.</text>
</comment>
<reference evidence="1" key="1">
    <citation type="journal article" date="2014" name="Front. Microbiol.">
        <title>High frequency of phylogenetically diverse reductive dehalogenase-homologous genes in deep subseafloor sedimentary metagenomes.</title>
        <authorList>
            <person name="Kawai M."/>
            <person name="Futagami T."/>
            <person name="Toyoda A."/>
            <person name="Takaki Y."/>
            <person name="Nishi S."/>
            <person name="Hori S."/>
            <person name="Arai W."/>
            <person name="Tsubouchi T."/>
            <person name="Morono Y."/>
            <person name="Uchiyama I."/>
            <person name="Ito T."/>
            <person name="Fujiyama A."/>
            <person name="Inagaki F."/>
            <person name="Takami H."/>
        </authorList>
    </citation>
    <scope>NUCLEOTIDE SEQUENCE</scope>
    <source>
        <strain evidence="1">Expedition CK06-06</strain>
    </source>
</reference>